<evidence type="ECO:0000313" key="1">
    <source>
        <dbReference type="EMBL" id="KAK0062538.1"/>
    </source>
</evidence>
<organism evidence="1 2">
    <name type="scientific">Biomphalaria pfeifferi</name>
    <name type="common">Bloodfluke planorb</name>
    <name type="synonym">Freshwater snail</name>
    <dbReference type="NCBI Taxonomy" id="112525"/>
    <lineage>
        <taxon>Eukaryota</taxon>
        <taxon>Metazoa</taxon>
        <taxon>Spiralia</taxon>
        <taxon>Lophotrochozoa</taxon>
        <taxon>Mollusca</taxon>
        <taxon>Gastropoda</taxon>
        <taxon>Heterobranchia</taxon>
        <taxon>Euthyneura</taxon>
        <taxon>Panpulmonata</taxon>
        <taxon>Hygrophila</taxon>
        <taxon>Lymnaeoidea</taxon>
        <taxon>Planorbidae</taxon>
        <taxon>Biomphalaria</taxon>
    </lineage>
</organism>
<reference evidence="1" key="2">
    <citation type="submission" date="2023-04" db="EMBL/GenBank/DDBJ databases">
        <authorList>
            <person name="Bu L."/>
            <person name="Lu L."/>
            <person name="Laidemitt M.R."/>
            <person name="Zhang S.M."/>
            <person name="Mutuku M."/>
            <person name="Mkoji G."/>
            <person name="Steinauer M."/>
            <person name="Loker E.S."/>
        </authorList>
    </citation>
    <scope>NUCLEOTIDE SEQUENCE</scope>
    <source>
        <strain evidence="1">KasaAsao</strain>
        <tissue evidence="1">Whole Snail</tissue>
    </source>
</reference>
<dbReference type="EMBL" id="JASAOG010000025">
    <property type="protein sequence ID" value="KAK0062538.1"/>
    <property type="molecule type" value="Genomic_DNA"/>
</dbReference>
<dbReference type="Proteomes" id="UP001233172">
    <property type="component" value="Unassembled WGS sequence"/>
</dbReference>
<keyword evidence="2" id="KW-1185">Reference proteome</keyword>
<proteinExistence type="predicted"/>
<gene>
    <name evidence="1" type="ORF">Bpfe_008209</name>
</gene>
<sequence>MRHLQIVDTTCLATSPEYRDTTCHARSSKCRHHLLCDISRVKTPLAMRHFQSVDITCHATSPECRHHLPCDISKV</sequence>
<protein>
    <submittedName>
        <fullName evidence="1">Uncharacterized protein</fullName>
    </submittedName>
</protein>
<comment type="caution">
    <text evidence="1">The sequence shown here is derived from an EMBL/GenBank/DDBJ whole genome shotgun (WGS) entry which is preliminary data.</text>
</comment>
<accession>A0AAD8FG22</accession>
<evidence type="ECO:0000313" key="2">
    <source>
        <dbReference type="Proteomes" id="UP001233172"/>
    </source>
</evidence>
<name>A0AAD8FG22_BIOPF</name>
<reference evidence="1" key="1">
    <citation type="journal article" date="2023" name="PLoS Negl. Trop. Dis.">
        <title>A genome sequence for Biomphalaria pfeifferi, the major vector snail for the human-infecting parasite Schistosoma mansoni.</title>
        <authorList>
            <person name="Bu L."/>
            <person name="Lu L."/>
            <person name="Laidemitt M.R."/>
            <person name="Zhang S.M."/>
            <person name="Mutuku M."/>
            <person name="Mkoji G."/>
            <person name="Steinauer M."/>
            <person name="Loker E.S."/>
        </authorList>
    </citation>
    <scope>NUCLEOTIDE SEQUENCE</scope>
    <source>
        <strain evidence="1">KasaAsao</strain>
    </source>
</reference>
<dbReference type="AlphaFoldDB" id="A0AAD8FG22"/>